<evidence type="ECO:0000256" key="1">
    <source>
        <dbReference type="SAM" id="SignalP"/>
    </source>
</evidence>
<comment type="caution">
    <text evidence="2">The sequence shown here is derived from an EMBL/GenBank/DDBJ whole genome shotgun (WGS) entry which is preliminary data.</text>
</comment>
<sequence>MSGLIKSLLLCGAASFLLAGSAQGSPAEKEAGGRLVVKISRTAKLETELPVDAERWSRIIGKSPVWAKQPEPVSDLYLEVRGRRYVVDPDFGLYDPDASAAVQLPGGMRAELKGYLTFLRSVHYGDLLEWPEAAKVVTMKSVFTVTDLESGLQFAVQRRAGSTHADVQPLTKKDTAVMKQIYNGKWTWKRRAILVSKDGYRLAASMHGMPHGGDGIPDNDFSGHFCIHFLGSSTHKTRSIDHDHQVMVHKAAGRLQEFVRSAAPEELVTLFFTAINQKDRELMAMLFPSRHHAQLPAMQHHVATITAARQETGLQPAEDTGVLETERVVRATFYHAERGKEERRILFRLRRGAPWQPWKMEQVEFR</sequence>
<proteinExistence type="predicted"/>
<evidence type="ECO:0008006" key="4">
    <source>
        <dbReference type="Google" id="ProtNLM"/>
    </source>
</evidence>
<keyword evidence="1" id="KW-0732">Signal</keyword>
<protein>
    <recommendedName>
        <fullName evidence="4">Copper amine oxidase N-terminal domain-containing protein</fullName>
    </recommendedName>
</protein>
<evidence type="ECO:0000313" key="3">
    <source>
        <dbReference type="Proteomes" id="UP001589747"/>
    </source>
</evidence>
<feature type="chain" id="PRO_5045572359" description="Copper amine oxidase N-terminal domain-containing protein" evidence="1">
    <location>
        <begin position="25"/>
        <end position="366"/>
    </location>
</feature>
<accession>A0ABV5KYW0</accession>
<gene>
    <name evidence="2" type="ORF">ACFFSY_25250</name>
</gene>
<evidence type="ECO:0000313" key="2">
    <source>
        <dbReference type="EMBL" id="MFB9329257.1"/>
    </source>
</evidence>
<keyword evidence="3" id="KW-1185">Reference proteome</keyword>
<name>A0ABV5KYW0_9BACL</name>
<organism evidence="2 3">
    <name type="scientific">Paenibacillus aurantiacus</name>
    <dbReference type="NCBI Taxonomy" id="1936118"/>
    <lineage>
        <taxon>Bacteria</taxon>
        <taxon>Bacillati</taxon>
        <taxon>Bacillota</taxon>
        <taxon>Bacilli</taxon>
        <taxon>Bacillales</taxon>
        <taxon>Paenibacillaceae</taxon>
        <taxon>Paenibacillus</taxon>
    </lineage>
</organism>
<dbReference type="RefSeq" id="WP_377499358.1">
    <property type="nucleotide sequence ID" value="NZ_JBHMDO010000041.1"/>
</dbReference>
<dbReference type="Proteomes" id="UP001589747">
    <property type="component" value="Unassembled WGS sequence"/>
</dbReference>
<feature type="signal peptide" evidence="1">
    <location>
        <begin position="1"/>
        <end position="24"/>
    </location>
</feature>
<dbReference type="EMBL" id="JBHMDO010000041">
    <property type="protein sequence ID" value="MFB9329257.1"/>
    <property type="molecule type" value="Genomic_DNA"/>
</dbReference>
<reference evidence="2 3" key="1">
    <citation type="submission" date="2024-09" db="EMBL/GenBank/DDBJ databases">
        <authorList>
            <person name="Sun Q."/>
            <person name="Mori K."/>
        </authorList>
    </citation>
    <scope>NUCLEOTIDE SEQUENCE [LARGE SCALE GENOMIC DNA]</scope>
    <source>
        <strain evidence="2 3">TISTR 2452</strain>
    </source>
</reference>